<dbReference type="SUPFAM" id="SSF53474">
    <property type="entry name" value="alpha/beta-Hydrolases"/>
    <property type="match status" value="1"/>
</dbReference>
<feature type="domain" description="Serine aminopeptidase S33" evidence="2">
    <location>
        <begin position="2"/>
        <end position="106"/>
    </location>
</feature>
<evidence type="ECO:0000313" key="3">
    <source>
        <dbReference type="EMBL" id="SIT19729.1"/>
    </source>
</evidence>
<proteinExistence type="predicted"/>
<dbReference type="InterPro" id="IPR029058">
    <property type="entry name" value="AB_hydrolase_fold"/>
</dbReference>
<evidence type="ECO:0000313" key="4">
    <source>
        <dbReference type="Proteomes" id="UP000185678"/>
    </source>
</evidence>
<sequence>MVFLHGLKSDMNGGKALYVEQWCHQHNRPFLRFDQLGHGQSSGQFIDGTIGRWAEDTVAVLDSLCDGPQVLIGSSMGGWVMLLAALARPEKVVGLLGIAPAPDFTDDLTRSQISPEQWEALQRDGICYFNSDYSCDPYPLTKALFDDGHANSLLHSPIPYHGPVRILHGQQDDSVPWERSLTLARQLVSDDVLCTFIKRGDHRLSEPEDLERMTRTLDELLARVGPT</sequence>
<keyword evidence="1" id="KW-0378">Hydrolase</keyword>
<dbReference type="PANTHER" id="PTHR16138:SF7">
    <property type="entry name" value="PALMITOYL-PROTEIN THIOESTERASE ABHD10, MITOCHONDRIAL"/>
    <property type="match status" value="1"/>
</dbReference>
<reference evidence="3 4" key="1">
    <citation type="submission" date="2017-01" db="EMBL/GenBank/DDBJ databases">
        <authorList>
            <person name="Mah S.A."/>
            <person name="Swanson W.J."/>
            <person name="Moy G.W."/>
            <person name="Vacquier V.D."/>
        </authorList>
    </citation>
    <scope>NUCLEOTIDE SEQUENCE [LARGE SCALE GENOMIC DNA]</scope>
    <source>
        <strain evidence="3 4">DSM 11589</strain>
    </source>
</reference>
<keyword evidence="4" id="KW-1185">Reference proteome</keyword>
<accession>A0A1N7QAI8</accession>
<dbReference type="EMBL" id="FTOA01000013">
    <property type="protein sequence ID" value="SIT19729.1"/>
    <property type="molecule type" value="Genomic_DNA"/>
</dbReference>
<dbReference type="AlphaFoldDB" id="A0A1N7QAI8"/>
<gene>
    <name evidence="3" type="ORF">SAMN05421779_11316</name>
</gene>
<dbReference type="Proteomes" id="UP000185678">
    <property type="component" value="Unassembled WGS sequence"/>
</dbReference>
<name>A0A1N7QAI8_9PROT</name>
<dbReference type="PANTHER" id="PTHR16138">
    <property type="entry name" value="MYCOPHENOLIC ACID ACYL-GLUCURONIDE ESTERASE, MITOCHONDRIAL"/>
    <property type="match status" value="1"/>
</dbReference>
<dbReference type="GO" id="GO:0004553">
    <property type="term" value="F:hydrolase activity, hydrolyzing O-glycosyl compounds"/>
    <property type="evidence" value="ECO:0007669"/>
    <property type="project" value="TreeGrafter"/>
</dbReference>
<evidence type="ECO:0000256" key="1">
    <source>
        <dbReference type="ARBA" id="ARBA00022801"/>
    </source>
</evidence>
<protein>
    <submittedName>
        <fullName evidence="3">Pimeloyl-ACP methyl ester carboxylesterase</fullName>
    </submittedName>
</protein>
<evidence type="ECO:0000259" key="2">
    <source>
        <dbReference type="Pfam" id="PF12146"/>
    </source>
</evidence>
<organism evidence="3 4">
    <name type="scientific">Insolitispirillum peregrinum</name>
    <dbReference type="NCBI Taxonomy" id="80876"/>
    <lineage>
        <taxon>Bacteria</taxon>
        <taxon>Pseudomonadati</taxon>
        <taxon>Pseudomonadota</taxon>
        <taxon>Alphaproteobacteria</taxon>
        <taxon>Rhodospirillales</taxon>
        <taxon>Novispirillaceae</taxon>
        <taxon>Insolitispirillum</taxon>
    </lineage>
</organism>
<dbReference type="InterPro" id="IPR022742">
    <property type="entry name" value="Hydrolase_4"/>
</dbReference>
<dbReference type="InterPro" id="IPR052382">
    <property type="entry name" value="ABHD10_acyl-thioesterase"/>
</dbReference>
<dbReference type="STRING" id="80876.SAMN05421779_11316"/>
<dbReference type="Pfam" id="PF12146">
    <property type="entry name" value="Hydrolase_4"/>
    <property type="match status" value="1"/>
</dbReference>
<dbReference type="Gene3D" id="3.40.50.1820">
    <property type="entry name" value="alpha/beta hydrolase"/>
    <property type="match status" value="1"/>
</dbReference>